<protein>
    <submittedName>
        <fullName evidence="1">Addiction module protein</fullName>
    </submittedName>
</protein>
<reference evidence="1" key="1">
    <citation type="submission" date="2024-01" db="EMBL/GenBank/DDBJ databases">
        <title>Synechococcus elongatus PCC 11802, a close yet different native of Synechococcus elongatus PCC 11801.</title>
        <authorList>
            <person name="Jaiswal D."/>
            <person name="Sengupta A."/>
            <person name="Sengupta S."/>
            <person name="Pakrasi H.B."/>
            <person name="Wangikar P."/>
        </authorList>
    </citation>
    <scope>NUCLEOTIDE SEQUENCE</scope>
    <source>
        <strain evidence="1">PCC 11802</strain>
    </source>
</reference>
<name>A0AAT9JTW5_SYNEL</name>
<dbReference type="AlphaFoldDB" id="A0AAT9JTW5"/>
<organism evidence="1">
    <name type="scientific">Synechococcus elongatus PCC 11802</name>
    <dbReference type="NCBI Taxonomy" id="2283154"/>
    <lineage>
        <taxon>Bacteria</taxon>
        <taxon>Bacillati</taxon>
        <taxon>Cyanobacteriota</taxon>
        <taxon>Cyanophyceae</taxon>
        <taxon>Synechococcales</taxon>
        <taxon>Synechococcaceae</taxon>
        <taxon>Synechococcus</taxon>
    </lineage>
</organism>
<evidence type="ECO:0000313" key="1">
    <source>
        <dbReference type="EMBL" id="QFZ91243.2"/>
    </source>
</evidence>
<dbReference type="RefSeq" id="WP_208677514.1">
    <property type="nucleotide sequence ID" value="NZ_CP034671.2"/>
</dbReference>
<proteinExistence type="predicted"/>
<sequence length="80" mass="9044">MTVQDIINAASKLSQEERLQIAIQLLESLKKNQSSAQKSPDSDLSWKSELHPLVQKLVGVIPSDKDPQSLYVDYLEEKYS</sequence>
<gene>
    <name evidence="1" type="ORF">EKO22_01540</name>
</gene>
<dbReference type="EMBL" id="CP034671">
    <property type="protein sequence ID" value="QFZ91243.2"/>
    <property type="molecule type" value="Genomic_DNA"/>
</dbReference>
<accession>A0AAT9JTW5</accession>